<dbReference type="AlphaFoldDB" id="A0AAE3H2Y3"/>
<proteinExistence type="predicted"/>
<name>A0AAE3H2Y3_9BACT</name>
<dbReference type="RefSeq" id="WP_255037742.1">
    <property type="nucleotide sequence ID" value="NZ_RJUF01000050.1"/>
</dbReference>
<accession>A0AAE3H2Y3</accession>
<reference evidence="1 2" key="1">
    <citation type="submission" date="2018-11" db="EMBL/GenBank/DDBJ databases">
        <title>Novel bacteria species description.</title>
        <authorList>
            <person name="Han J.-H."/>
        </authorList>
    </citation>
    <scope>NUCLEOTIDE SEQUENCE [LARGE SCALE GENOMIC DNA]</scope>
    <source>
        <strain evidence="1 2">KCTC23259</strain>
    </source>
</reference>
<dbReference type="Proteomes" id="UP001204144">
    <property type="component" value="Unassembled WGS sequence"/>
</dbReference>
<keyword evidence="2" id="KW-1185">Reference proteome</keyword>
<evidence type="ECO:0000313" key="2">
    <source>
        <dbReference type="Proteomes" id="UP001204144"/>
    </source>
</evidence>
<gene>
    <name evidence="1" type="ORF">EGI31_13580</name>
</gene>
<evidence type="ECO:0000313" key="1">
    <source>
        <dbReference type="EMBL" id="MCP9763982.1"/>
    </source>
</evidence>
<organism evidence="1 2">
    <name type="scientific">Lacihabitans soyangensis</name>
    <dbReference type="NCBI Taxonomy" id="869394"/>
    <lineage>
        <taxon>Bacteria</taxon>
        <taxon>Pseudomonadati</taxon>
        <taxon>Bacteroidota</taxon>
        <taxon>Cytophagia</taxon>
        <taxon>Cytophagales</taxon>
        <taxon>Leadbetterellaceae</taxon>
        <taxon>Lacihabitans</taxon>
    </lineage>
</organism>
<protein>
    <submittedName>
        <fullName evidence="1">Uncharacterized protein</fullName>
    </submittedName>
</protein>
<sequence length="61" mass="6868">MKKEKEEGIISVVQSPEELEHKTIGKNKIKAKKQANNLKDKGIISVIQTPEKDKKNIIKGN</sequence>
<dbReference type="EMBL" id="RJUF01000050">
    <property type="protein sequence ID" value="MCP9763982.1"/>
    <property type="molecule type" value="Genomic_DNA"/>
</dbReference>
<comment type="caution">
    <text evidence="1">The sequence shown here is derived from an EMBL/GenBank/DDBJ whole genome shotgun (WGS) entry which is preliminary data.</text>
</comment>